<comment type="caution">
    <text evidence="1">The sequence shown here is derived from an EMBL/GenBank/DDBJ whole genome shotgun (WGS) entry which is preliminary data.</text>
</comment>
<reference evidence="1 2" key="1">
    <citation type="submission" date="2019-05" db="EMBL/GenBank/DDBJ databases">
        <title>Another draft genome of Portunus trituberculatus and its Hox gene families provides insights of decapod evolution.</title>
        <authorList>
            <person name="Jeong J.-H."/>
            <person name="Song I."/>
            <person name="Kim S."/>
            <person name="Choi T."/>
            <person name="Kim D."/>
            <person name="Ryu S."/>
            <person name="Kim W."/>
        </authorList>
    </citation>
    <scope>NUCLEOTIDE SEQUENCE [LARGE SCALE GENOMIC DNA]</scope>
    <source>
        <tissue evidence="1">Muscle</tissue>
    </source>
</reference>
<dbReference type="AlphaFoldDB" id="A0A5B7IRE1"/>
<evidence type="ECO:0000313" key="2">
    <source>
        <dbReference type="Proteomes" id="UP000324222"/>
    </source>
</evidence>
<protein>
    <submittedName>
        <fullName evidence="1">Uncharacterized protein</fullName>
    </submittedName>
</protein>
<keyword evidence="2" id="KW-1185">Reference proteome</keyword>
<organism evidence="1 2">
    <name type="scientific">Portunus trituberculatus</name>
    <name type="common">Swimming crab</name>
    <name type="synonym">Neptunus trituberculatus</name>
    <dbReference type="NCBI Taxonomy" id="210409"/>
    <lineage>
        <taxon>Eukaryota</taxon>
        <taxon>Metazoa</taxon>
        <taxon>Ecdysozoa</taxon>
        <taxon>Arthropoda</taxon>
        <taxon>Crustacea</taxon>
        <taxon>Multicrustacea</taxon>
        <taxon>Malacostraca</taxon>
        <taxon>Eumalacostraca</taxon>
        <taxon>Eucarida</taxon>
        <taxon>Decapoda</taxon>
        <taxon>Pleocyemata</taxon>
        <taxon>Brachyura</taxon>
        <taxon>Eubrachyura</taxon>
        <taxon>Portunoidea</taxon>
        <taxon>Portunidae</taxon>
        <taxon>Portuninae</taxon>
        <taxon>Portunus</taxon>
    </lineage>
</organism>
<sequence>MVVEAEEGPPTPLEAVQVYVPSRLHARGEVGAVVAPGDGRWGIAIRHTFQGYSGAFQHLPYRLSHAPHLPRVTGKKAKKLVR</sequence>
<name>A0A5B7IRE1_PORTR</name>
<gene>
    <name evidence="1" type="ORF">E2C01_082066</name>
</gene>
<proteinExistence type="predicted"/>
<dbReference type="Proteomes" id="UP000324222">
    <property type="component" value="Unassembled WGS sequence"/>
</dbReference>
<dbReference type="EMBL" id="VSRR010073816">
    <property type="protein sequence ID" value="MPC87210.1"/>
    <property type="molecule type" value="Genomic_DNA"/>
</dbReference>
<evidence type="ECO:0000313" key="1">
    <source>
        <dbReference type="EMBL" id="MPC87210.1"/>
    </source>
</evidence>
<accession>A0A5B7IRE1</accession>